<comment type="caution">
    <text evidence="7">The sequence shown here is derived from an EMBL/GenBank/DDBJ whole genome shotgun (WGS) entry which is preliminary data.</text>
</comment>
<proteinExistence type="predicted"/>
<comment type="subcellular location">
    <subcellularLocation>
        <location evidence="1">Cell membrane</location>
        <topology evidence="1">Multi-pass membrane protein</topology>
    </subcellularLocation>
</comment>
<reference evidence="7" key="1">
    <citation type="journal article" date="2021" name="PeerJ">
        <title>Extensive microbial diversity within the chicken gut microbiome revealed by metagenomics and culture.</title>
        <authorList>
            <person name="Gilroy R."/>
            <person name="Ravi A."/>
            <person name="Getino M."/>
            <person name="Pursley I."/>
            <person name="Horton D.L."/>
            <person name="Alikhan N.F."/>
            <person name="Baker D."/>
            <person name="Gharbi K."/>
            <person name="Hall N."/>
            <person name="Watson M."/>
            <person name="Adriaenssens E.M."/>
            <person name="Foster-Nyarko E."/>
            <person name="Jarju S."/>
            <person name="Secka A."/>
            <person name="Antonio M."/>
            <person name="Oren A."/>
            <person name="Chaudhuri R.R."/>
            <person name="La Ragione R."/>
            <person name="Hildebrand F."/>
            <person name="Pallen M.J."/>
        </authorList>
    </citation>
    <scope>NUCLEOTIDE SEQUENCE</scope>
    <source>
        <strain evidence="7">ChiBcec1-1093</strain>
    </source>
</reference>
<feature type="transmembrane region" description="Helical" evidence="6">
    <location>
        <begin position="314"/>
        <end position="332"/>
    </location>
</feature>
<feature type="transmembrane region" description="Helical" evidence="6">
    <location>
        <begin position="12"/>
        <end position="30"/>
    </location>
</feature>
<evidence type="ECO:0000313" key="8">
    <source>
        <dbReference type="Proteomes" id="UP000824101"/>
    </source>
</evidence>
<keyword evidence="4 6" id="KW-1133">Transmembrane helix</keyword>
<dbReference type="EMBL" id="DXBC01000048">
    <property type="protein sequence ID" value="HIZ78809.1"/>
    <property type="molecule type" value="Genomic_DNA"/>
</dbReference>
<dbReference type="GO" id="GO:0005886">
    <property type="term" value="C:plasma membrane"/>
    <property type="evidence" value="ECO:0007669"/>
    <property type="project" value="UniProtKB-SubCell"/>
</dbReference>
<dbReference type="Pfam" id="PF02653">
    <property type="entry name" value="BPD_transp_2"/>
    <property type="match status" value="1"/>
</dbReference>
<dbReference type="InterPro" id="IPR001851">
    <property type="entry name" value="ABC_transp_permease"/>
</dbReference>
<dbReference type="Proteomes" id="UP000824101">
    <property type="component" value="Unassembled WGS sequence"/>
</dbReference>
<keyword evidence="5 6" id="KW-0472">Membrane</keyword>
<dbReference type="PANTHER" id="PTHR47089:SF1">
    <property type="entry name" value="GUANOSINE ABC TRANSPORTER PERMEASE PROTEIN NUPP"/>
    <property type="match status" value="1"/>
</dbReference>
<feature type="transmembrane region" description="Helical" evidence="6">
    <location>
        <begin position="287"/>
        <end position="308"/>
    </location>
</feature>
<keyword evidence="3 6" id="KW-0812">Transmembrane</keyword>
<feature type="transmembrane region" description="Helical" evidence="6">
    <location>
        <begin position="226"/>
        <end position="249"/>
    </location>
</feature>
<reference evidence="7" key="2">
    <citation type="submission" date="2021-04" db="EMBL/GenBank/DDBJ databases">
        <authorList>
            <person name="Gilroy R."/>
        </authorList>
    </citation>
    <scope>NUCLEOTIDE SEQUENCE</scope>
    <source>
        <strain evidence="7">ChiBcec1-1093</strain>
    </source>
</reference>
<feature type="transmembrane region" description="Helical" evidence="6">
    <location>
        <begin position="36"/>
        <end position="54"/>
    </location>
</feature>
<name>A0A9D2GFR2_9FIRM</name>
<evidence type="ECO:0000256" key="6">
    <source>
        <dbReference type="SAM" id="Phobius"/>
    </source>
</evidence>
<feature type="transmembrane region" description="Helical" evidence="6">
    <location>
        <begin position="187"/>
        <end position="205"/>
    </location>
</feature>
<feature type="transmembrane region" description="Helical" evidence="6">
    <location>
        <begin position="61"/>
        <end position="81"/>
    </location>
</feature>
<keyword evidence="2" id="KW-1003">Cell membrane</keyword>
<gene>
    <name evidence="7" type="ORF">IAA17_03380</name>
</gene>
<evidence type="ECO:0000256" key="3">
    <source>
        <dbReference type="ARBA" id="ARBA00022692"/>
    </source>
</evidence>
<dbReference type="AlphaFoldDB" id="A0A9D2GFR2"/>
<evidence type="ECO:0000313" key="7">
    <source>
        <dbReference type="EMBL" id="HIZ78809.1"/>
    </source>
</evidence>
<accession>A0A9D2GFR2</accession>
<evidence type="ECO:0000256" key="1">
    <source>
        <dbReference type="ARBA" id="ARBA00004651"/>
    </source>
</evidence>
<protein>
    <submittedName>
        <fullName evidence="7">ABC transporter permease</fullName>
    </submittedName>
</protein>
<dbReference type="PANTHER" id="PTHR47089">
    <property type="entry name" value="ABC TRANSPORTER, PERMEASE PROTEIN"/>
    <property type="match status" value="1"/>
</dbReference>
<feature type="transmembrane region" description="Helical" evidence="6">
    <location>
        <begin position="261"/>
        <end position="280"/>
    </location>
</feature>
<sequence>MGKIVKAAVRPVVTILITLAIGAVMIINAGESPFKAYGILFYGAFGTLTGLLNTLAKATPLIFTGLAAALADIVGVFNIGVEGQLYLGALAAAVVGVYAGGLPAAILIPLCLLAAMAASVLWAMIPGWLNHKLKINIFIMFFMMNNMAALFTEYLANGPFKGNITEAATDRVSNSARLYRFSVYSDLNAGFVIAVLLVVVLWFVLKKTRIGYEWYALGKNRTFSEYIGLHAGKRALLVLAVSAMISGLAGAEQVLGTMGRFYANFSNDLGFTGISIGLLASNNPVGVLIFAIFFGALNSGGILMAAGTSVPGDLIEVLQSLMILMVSADFVIRMRKPRKAKKEGN</sequence>
<dbReference type="CDD" id="cd06580">
    <property type="entry name" value="TM_PBP1_transp_TpRbsC_like"/>
    <property type="match status" value="1"/>
</dbReference>
<evidence type="ECO:0000256" key="2">
    <source>
        <dbReference type="ARBA" id="ARBA00022475"/>
    </source>
</evidence>
<evidence type="ECO:0000256" key="5">
    <source>
        <dbReference type="ARBA" id="ARBA00023136"/>
    </source>
</evidence>
<feature type="transmembrane region" description="Helical" evidence="6">
    <location>
        <begin position="101"/>
        <end position="125"/>
    </location>
</feature>
<dbReference type="GO" id="GO:0022857">
    <property type="term" value="F:transmembrane transporter activity"/>
    <property type="evidence" value="ECO:0007669"/>
    <property type="project" value="InterPro"/>
</dbReference>
<organism evidence="7 8">
    <name type="scientific">Candidatus Lachnoclostridium stercorigallinarum</name>
    <dbReference type="NCBI Taxonomy" id="2838634"/>
    <lineage>
        <taxon>Bacteria</taxon>
        <taxon>Bacillati</taxon>
        <taxon>Bacillota</taxon>
        <taxon>Clostridia</taxon>
        <taxon>Lachnospirales</taxon>
        <taxon>Lachnospiraceae</taxon>
    </lineage>
</organism>
<evidence type="ECO:0000256" key="4">
    <source>
        <dbReference type="ARBA" id="ARBA00022989"/>
    </source>
</evidence>
<feature type="transmembrane region" description="Helical" evidence="6">
    <location>
        <begin position="137"/>
        <end position="156"/>
    </location>
</feature>